<dbReference type="SUPFAM" id="SSF56349">
    <property type="entry name" value="DNA breaking-rejoining enzymes"/>
    <property type="match status" value="1"/>
</dbReference>
<dbReference type="RefSeq" id="WP_264788300.1">
    <property type="nucleotide sequence ID" value="NZ_AP026867.1"/>
</dbReference>
<organism evidence="4 5">
    <name type="scientific">Aureispira anguillae</name>
    <dbReference type="NCBI Taxonomy" id="2864201"/>
    <lineage>
        <taxon>Bacteria</taxon>
        <taxon>Pseudomonadati</taxon>
        <taxon>Bacteroidota</taxon>
        <taxon>Saprospiria</taxon>
        <taxon>Saprospirales</taxon>
        <taxon>Saprospiraceae</taxon>
        <taxon>Aureispira</taxon>
    </lineage>
</organism>
<reference evidence="4" key="1">
    <citation type="submission" date="2022-09" db="EMBL/GenBank/DDBJ databases">
        <title>Aureispira anguillicida sp. nov., isolated from Leptocephalus of Japanese eel Anguilla japonica.</title>
        <authorList>
            <person name="Yuasa K."/>
            <person name="Mekata T."/>
            <person name="Ikunari K."/>
        </authorList>
    </citation>
    <scope>NUCLEOTIDE SEQUENCE</scope>
    <source>
        <strain evidence="4">EL160426</strain>
    </source>
</reference>
<dbReference type="InterPro" id="IPR013762">
    <property type="entry name" value="Integrase-like_cat_sf"/>
</dbReference>
<evidence type="ECO:0000313" key="4">
    <source>
        <dbReference type="EMBL" id="BDS12964.1"/>
    </source>
</evidence>
<dbReference type="GO" id="GO:0003677">
    <property type="term" value="F:DNA binding"/>
    <property type="evidence" value="ECO:0007669"/>
    <property type="project" value="UniProtKB-KW"/>
</dbReference>
<keyword evidence="1" id="KW-0238">DNA-binding</keyword>
<dbReference type="InterPro" id="IPR011010">
    <property type="entry name" value="DNA_brk_join_enz"/>
</dbReference>
<dbReference type="EMBL" id="AP026867">
    <property type="protein sequence ID" value="BDS12964.1"/>
    <property type="molecule type" value="Genomic_DNA"/>
</dbReference>
<dbReference type="InterPro" id="IPR002104">
    <property type="entry name" value="Integrase_catalytic"/>
</dbReference>
<accession>A0A915YH77</accession>
<name>A0A915YH77_9BACT</name>
<keyword evidence="5" id="KW-1185">Reference proteome</keyword>
<evidence type="ECO:0000256" key="2">
    <source>
        <dbReference type="ARBA" id="ARBA00023172"/>
    </source>
</evidence>
<dbReference type="PROSITE" id="PS51898">
    <property type="entry name" value="TYR_RECOMBINASE"/>
    <property type="match status" value="1"/>
</dbReference>
<gene>
    <name evidence="4" type="ORF">AsAng_0036920</name>
</gene>
<evidence type="ECO:0000256" key="1">
    <source>
        <dbReference type="ARBA" id="ARBA00023125"/>
    </source>
</evidence>
<dbReference type="KEGG" id="aup:AsAng_0036920"/>
<dbReference type="InterPro" id="IPR010998">
    <property type="entry name" value="Integrase_recombinase_N"/>
</dbReference>
<protein>
    <submittedName>
        <fullName evidence="4">Site-specific integrase</fullName>
    </submittedName>
</protein>
<feature type="domain" description="Tyr recombinase" evidence="3">
    <location>
        <begin position="164"/>
        <end position="344"/>
    </location>
</feature>
<evidence type="ECO:0000313" key="5">
    <source>
        <dbReference type="Proteomes" id="UP001060919"/>
    </source>
</evidence>
<dbReference type="Pfam" id="PF00589">
    <property type="entry name" value="Phage_integrase"/>
    <property type="match status" value="1"/>
</dbReference>
<dbReference type="Proteomes" id="UP001060919">
    <property type="component" value="Chromosome"/>
</dbReference>
<evidence type="ECO:0000259" key="3">
    <source>
        <dbReference type="PROSITE" id="PS51898"/>
    </source>
</evidence>
<keyword evidence="2" id="KW-0233">DNA recombination</keyword>
<dbReference type="GO" id="GO:0006310">
    <property type="term" value="P:DNA recombination"/>
    <property type="evidence" value="ECO:0007669"/>
    <property type="project" value="UniProtKB-KW"/>
</dbReference>
<proteinExistence type="predicted"/>
<dbReference type="AlphaFoldDB" id="A0A915YH77"/>
<dbReference type="CDD" id="cd00397">
    <property type="entry name" value="DNA_BRE_C"/>
    <property type="match status" value="1"/>
</dbReference>
<dbReference type="Gene3D" id="1.10.443.10">
    <property type="entry name" value="Intergrase catalytic core"/>
    <property type="match status" value="1"/>
</dbReference>
<dbReference type="Gene3D" id="1.10.150.130">
    <property type="match status" value="1"/>
</dbReference>
<dbReference type="GO" id="GO:0015074">
    <property type="term" value="P:DNA integration"/>
    <property type="evidence" value="ECO:0007669"/>
    <property type="project" value="InterPro"/>
</dbReference>
<sequence>MIKKSTPKIYTGKNSLSIRWFVYYLDEKGKRIKKYGDINKYSTLKGRKAAAQRLIDEILQVHLKKSNKSLSQKIYEELENRKPTWRPKTYQCKKSKIDIFLKWMQRKKWTEDNVYQFFFEYLTKEKRVAPTTYNDYIRCITQALGWCDQQQLMEAIEKRKASPTPAAYFTQSQRTFLSNAIKNSNPNLWFFVQFVYYCFLRPRAELRLLKVGDVILEEQKILVPANIAKNKKQQYVAIPNAFFPTVEKKIRNRNPNEYLFPGNHYLSPTGMNTFGRQHRELLKELGFDTSRYKLYSWKHTGAVAAVKAGIHIKQLQIQLRHHSLDQVDEYLRQLGVSDLGDLRDNFPCI</sequence>